<keyword evidence="4" id="KW-1185">Reference proteome</keyword>
<dbReference type="AlphaFoldDB" id="A0AAN8UPD3"/>
<name>A0AAN8UPD3_9MAGN</name>
<reference evidence="3 4" key="1">
    <citation type="submission" date="2023-12" db="EMBL/GenBank/DDBJ databases">
        <title>A high-quality genome assembly for Dillenia turbinata (Dilleniales).</title>
        <authorList>
            <person name="Chanderbali A."/>
        </authorList>
    </citation>
    <scope>NUCLEOTIDE SEQUENCE [LARGE SCALE GENOMIC DNA]</scope>
    <source>
        <strain evidence="3">LSX21</strain>
        <tissue evidence="3">Leaf</tissue>
    </source>
</reference>
<organism evidence="3 4">
    <name type="scientific">Dillenia turbinata</name>
    <dbReference type="NCBI Taxonomy" id="194707"/>
    <lineage>
        <taxon>Eukaryota</taxon>
        <taxon>Viridiplantae</taxon>
        <taxon>Streptophyta</taxon>
        <taxon>Embryophyta</taxon>
        <taxon>Tracheophyta</taxon>
        <taxon>Spermatophyta</taxon>
        <taxon>Magnoliopsida</taxon>
        <taxon>eudicotyledons</taxon>
        <taxon>Gunneridae</taxon>
        <taxon>Pentapetalae</taxon>
        <taxon>Dilleniales</taxon>
        <taxon>Dilleniaceae</taxon>
        <taxon>Dillenia</taxon>
    </lineage>
</organism>
<gene>
    <name evidence="3" type="ORF">RJ641_020603</name>
</gene>
<dbReference type="InterPro" id="IPR000182">
    <property type="entry name" value="GNAT_dom"/>
</dbReference>
<feature type="domain" description="N-acetyltransferase" evidence="2">
    <location>
        <begin position="46"/>
        <end position="102"/>
    </location>
</feature>
<dbReference type="Proteomes" id="UP001370490">
    <property type="component" value="Unassembled WGS sequence"/>
</dbReference>
<evidence type="ECO:0000313" key="4">
    <source>
        <dbReference type="Proteomes" id="UP001370490"/>
    </source>
</evidence>
<dbReference type="Pfam" id="PF13302">
    <property type="entry name" value="Acetyltransf_3"/>
    <property type="match status" value="1"/>
</dbReference>
<protein>
    <submittedName>
        <fullName evidence="3">GNAT domain</fullName>
    </submittedName>
</protein>
<dbReference type="EMBL" id="JBAMMX010000025">
    <property type="protein sequence ID" value="KAK6915486.1"/>
    <property type="molecule type" value="Genomic_DNA"/>
</dbReference>
<comment type="caution">
    <text evidence="3">The sequence shown here is derived from an EMBL/GenBank/DDBJ whole genome shotgun (WGS) entry which is preliminary data.</text>
</comment>
<sequence>MGWSGKRKPNAHWQHTWTGSRGQMGDQEGHWPRVVISIALCILRSIQSEYAIAKKYWGQGITTMAVQMMAVPLVSKDFPYLIRLQACTTLENKASQRVLKKFRLVKRAF</sequence>
<dbReference type="PANTHER" id="PTHR46067:SF16">
    <property type="entry name" value="N-ACETYLTRANSFERASE DOMAIN-CONTAINING PROTEIN"/>
    <property type="match status" value="1"/>
</dbReference>
<evidence type="ECO:0000313" key="3">
    <source>
        <dbReference type="EMBL" id="KAK6915486.1"/>
    </source>
</evidence>
<evidence type="ECO:0000259" key="2">
    <source>
        <dbReference type="Pfam" id="PF13302"/>
    </source>
</evidence>
<proteinExistence type="predicted"/>
<dbReference type="SUPFAM" id="SSF55729">
    <property type="entry name" value="Acyl-CoA N-acyltransferases (Nat)"/>
    <property type="match status" value="1"/>
</dbReference>
<accession>A0AAN8UPD3</accession>
<evidence type="ECO:0000256" key="1">
    <source>
        <dbReference type="SAM" id="MobiDB-lite"/>
    </source>
</evidence>
<dbReference type="Gene3D" id="3.40.630.30">
    <property type="match status" value="1"/>
</dbReference>
<feature type="compositionally biased region" description="Basic residues" evidence="1">
    <location>
        <begin position="1"/>
        <end position="10"/>
    </location>
</feature>
<dbReference type="GO" id="GO:0016747">
    <property type="term" value="F:acyltransferase activity, transferring groups other than amino-acyl groups"/>
    <property type="evidence" value="ECO:0007669"/>
    <property type="project" value="InterPro"/>
</dbReference>
<dbReference type="InterPro" id="IPR016181">
    <property type="entry name" value="Acyl_CoA_acyltransferase"/>
</dbReference>
<feature type="region of interest" description="Disordered" evidence="1">
    <location>
        <begin position="1"/>
        <end position="26"/>
    </location>
</feature>
<dbReference type="PANTHER" id="PTHR46067">
    <property type="entry name" value="ACYL-COA N-ACYLTRANSFERASES (NAT) SUPERFAMILY PROTEIN"/>
    <property type="match status" value="1"/>
</dbReference>